<dbReference type="Proteomes" id="UP001153069">
    <property type="component" value="Unassembled WGS sequence"/>
</dbReference>
<dbReference type="PANTHER" id="PTHR14255">
    <property type="entry name" value="CEREBLON"/>
    <property type="match status" value="1"/>
</dbReference>
<evidence type="ECO:0000256" key="4">
    <source>
        <dbReference type="ARBA" id="ARBA00023136"/>
    </source>
</evidence>
<dbReference type="GO" id="GO:0016567">
    <property type="term" value="P:protein ubiquitination"/>
    <property type="evidence" value="ECO:0007669"/>
    <property type="project" value="TreeGrafter"/>
</dbReference>
<feature type="transmembrane region" description="Helical" evidence="6">
    <location>
        <begin position="104"/>
        <end position="124"/>
    </location>
</feature>
<name>A0A9N8EZS0_9STRA</name>
<evidence type="ECO:0000256" key="6">
    <source>
        <dbReference type="SAM" id="Phobius"/>
    </source>
</evidence>
<evidence type="ECO:0000256" key="2">
    <source>
        <dbReference type="ARBA" id="ARBA00022692"/>
    </source>
</evidence>
<evidence type="ECO:0000256" key="3">
    <source>
        <dbReference type="ARBA" id="ARBA00022989"/>
    </source>
</evidence>
<sequence length="302" mass="33486">MTCENHDVTTIDPDTSFEDDDLKLQKTQSEGSTPRKMGVEERQQILILNPDFITLRSGLLEEEKFTPRSKIIALCLMFSILMFLNIMIGGGAFPSPWGIRCGSVAFWVVQVIMVAFLVSSAWAAQTYLVNRHEMKEIVRFDYVHGDIKWDARSAIIYPALFICAGTFAGLFGIGGGMVTVPLMLAMGVHPAVVSATSSAMILFTSFASASSYLVFGLILYDYAIVCFVVGFFASLFGNKVMRQARQAKSANGRNFERNSYIAFCIGGVILVSSLLMTIDYVFRVYAFDDVDYPEGLCEGYRI</sequence>
<dbReference type="OrthoDB" id="434519at2759"/>
<evidence type="ECO:0000313" key="7">
    <source>
        <dbReference type="EMBL" id="CAB9528571.1"/>
    </source>
</evidence>
<reference evidence="7" key="1">
    <citation type="submission" date="2020-06" db="EMBL/GenBank/DDBJ databases">
        <authorList>
            <consortium name="Plant Systems Biology data submission"/>
        </authorList>
    </citation>
    <scope>NUCLEOTIDE SEQUENCE</scope>
    <source>
        <strain evidence="7">D6</strain>
    </source>
</reference>
<organism evidence="7 8">
    <name type="scientific">Seminavis robusta</name>
    <dbReference type="NCBI Taxonomy" id="568900"/>
    <lineage>
        <taxon>Eukaryota</taxon>
        <taxon>Sar</taxon>
        <taxon>Stramenopiles</taxon>
        <taxon>Ochrophyta</taxon>
        <taxon>Bacillariophyta</taxon>
        <taxon>Bacillariophyceae</taxon>
        <taxon>Bacillariophycidae</taxon>
        <taxon>Naviculales</taxon>
        <taxon>Naviculaceae</taxon>
        <taxon>Seminavis</taxon>
    </lineage>
</organism>
<keyword evidence="2 6" id="KW-0812">Transmembrane</keyword>
<protein>
    <submittedName>
        <fullName evidence="7">Sulfite exporter TauE/SafE family protein</fullName>
    </submittedName>
</protein>
<dbReference type="EMBL" id="CAICTM010002256">
    <property type="protein sequence ID" value="CAB9528571.1"/>
    <property type="molecule type" value="Genomic_DNA"/>
</dbReference>
<accession>A0A9N8EZS0</accession>
<feature type="region of interest" description="Disordered" evidence="5">
    <location>
        <begin position="1"/>
        <end position="21"/>
    </location>
</feature>
<keyword evidence="8" id="KW-1185">Reference proteome</keyword>
<dbReference type="Pfam" id="PF01925">
    <property type="entry name" value="TauE"/>
    <property type="match status" value="1"/>
</dbReference>
<dbReference type="PANTHER" id="PTHR14255:SF3">
    <property type="entry name" value="SULFITE EXPORTER TAUE_SAFE FAMILY PROTEIN 5-RELATED"/>
    <property type="match status" value="1"/>
</dbReference>
<comment type="subcellular location">
    <subcellularLocation>
        <location evidence="1">Membrane</location>
        <topology evidence="1">Multi-pass membrane protein</topology>
    </subcellularLocation>
</comment>
<dbReference type="GO" id="GO:0031464">
    <property type="term" value="C:Cul4A-RING E3 ubiquitin ligase complex"/>
    <property type="evidence" value="ECO:0007669"/>
    <property type="project" value="TreeGrafter"/>
</dbReference>
<feature type="transmembrane region" description="Helical" evidence="6">
    <location>
        <begin position="155"/>
        <end position="175"/>
    </location>
</feature>
<gene>
    <name evidence="7" type="ORF">SEMRO_2258_G321110.1</name>
</gene>
<evidence type="ECO:0000313" key="8">
    <source>
        <dbReference type="Proteomes" id="UP001153069"/>
    </source>
</evidence>
<evidence type="ECO:0000256" key="5">
    <source>
        <dbReference type="SAM" id="MobiDB-lite"/>
    </source>
</evidence>
<comment type="caution">
    <text evidence="7">The sequence shown here is derived from an EMBL/GenBank/DDBJ whole genome shotgun (WGS) entry which is preliminary data.</text>
</comment>
<feature type="transmembrane region" description="Helical" evidence="6">
    <location>
        <begin position="258"/>
        <end position="282"/>
    </location>
</feature>
<feature type="transmembrane region" description="Helical" evidence="6">
    <location>
        <begin position="212"/>
        <end position="237"/>
    </location>
</feature>
<proteinExistence type="predicted"/>
<dbReference type="AlphaFoldDB" id="A0A9N8EZS0"/>
<feature type="transmembrane region" description="Helical" evidence="6">
    <location>
        <begin position="71"/>
        <end position="92"/>
    </location>
</feature>
<keyword evidence="3 6" id="KW-1133">Transmembrane helix</keyword>
<dbReference type="InterPro" id="IPR002781">
    <property type="entry name" value="TM_pro_TauE-like"/>
</dbReference>
<dbReference type="GO" id="GO:0016020">
    <property type="term" value="C:membrane"/>
    <property type="evidence" value="ECO:0007669"/>
    <property type="project" value="UniProtKB-SubCell"/>
</dbReference>
<evidence type="ECO:0000256" key="1">
    <source>
        <dbReference type="ARBA" id="ARBA00004141"/>
    </source>
</evidence>
<keyword evidence="4 6" id="KW-0472">Membrane</keyword>